<gene>
    <name evidence="2" type="ORF">H6P81_021229</name>
</gene>
<feature type="region of interest" description="Disordered" evidence="1">
    <location>
        <begin position="221"/>
        <end position="258"/>
    </location>
</feature>
<dbReference type="AlphaFoldDB" id="A0AAV7DRF8"/>
<keyword evidence="3" id="KW-1185">Reference proteome</keyword>
<reference evidence="2 3" key="1">
    <citation type="submission" date="2021-07" db="EMBL/GenBank/DDBJ databases">
        <title>The Aristolochia fimbriata genome: insights into angiosperm evolution, floral development and chemical biosynthesis.</title>
        <authorList>
            <person name="Jiao Y."/>
        </authorList>
    </citation>
    <scope>NUCLEOTIDE SEQUENCE [LARGE SCALE GENOMIC DNA]</scope>
    <source>
        <strain evidence="2">IBCAS-2021</strain>
        <tissue evidence="2">Leaf</tissue>
    </source>
</reference>
<organism evidence="2 3">
    <name type="scientific">Aristolochia fimbriata</name>
    <name type="common">White veined hardy Dutchman's pipe vine</name>
    <dbReference type="NCBI Taxonomy" id="158543"/>
    <lineage>
        <taxon>Eukaryota</taxon>
        <taxon>Viridiplantae</taxon>
        <taxon>Streptophyta</taxon>
        <taxon>Embryophyta</taxon>
        <taxon>Tracheophyta</taxon>
        <taxon>Spermatophyta</taxon>
        <taxon>Magnoliopsida</taxon>
        <taxon>Magnoliidae</taxon>
        <taxon>Piperales</taxon>
        <taxon>Aristolochiaceae</taxon>
        <taxon>Aristolochia</taxon>
    </lineage>
</organism>
<dbReference type="Proteomes" id="UP000825729">
    <property type="component" value="Unassembled WGS sequence"/>
</dbReference>
<evidence type="ECO:0000313" key="2">
    <source>
        <dbReference type="EMBL" id="KAG9438824.1"/>
    </source>
</evidence>
<accession>A0AAV7DRF8</accession>
<protein>
    <submittedName>
        <fullName evidence="2">Uncharacterized protein</fullName>
    </submittedName>
</protein>
<sequence length="449" mass="49377">MGVHRSTRPFYRAMRPGLNWPGRGLRAVTLKKLECSKQAYASDTLAWDNITGFRSYCVGLRIGVMINRDSRGIRDFIVETIRYRPSLNHKRCRTRDRADVAFRTLAAPYEKSKFWVPGSMVARLKLKGIDGRAPPGEGASGLNLTQHGKLTRSVMPLDVLGSRRYATPMYSTKSIALADRPGNLQNFIADGDRSLQLLVFNEEFLRHSKLNEGAHDAPLGDGRCRVRKRPSIPRPLRDRAPTGFSASRPRRSGTRTHLTTTRGATVLFKEEARRSDQRPNTVKGTPAWAPRPTQLSPPPPPCCPTAGGGGRVAGAQQIGRPAPGAGWLKTLCPKGTSHDEWWLRPPAPRAGSSRGPRPRSRGPLPGSCLRGPEALLGLAPQVRWEHPLSLSISISGGEETYKDSPSNGELNRRAQDENRAAFAARIVVPQKPPFATDRAQVPWNGGQRG</sequence>
<comment type="caution">
    <text evidence="2">The sequence shown here is derived from an EMBL/GenBank/DDBJ whole genome shotgun (WGS) entry which is preliminary data.</text>
</comment>
<evidence type="ECO:0000313" key="3">
    <source>
        <dbReference type="Proteomes" id="UP000825729"/>
    </source>
</evidence>
<proteinExistence type="predicted"/>
<feature type="compositionally biased region" description="Low complexity" evidence="1">
    <location>
        <begin position="349"/>
        <end position="366"/>
    </location>
</feature>
<feature type="region of interest" description="Disordered" evidence="1">
    <location>
        <begin position="272"/>
        <end position="299"/>
    </location>
</feature>
<dbReference type="EMBL" id="JAINDJ010000010">
    <property type="protein sequence ID" value="KAG9438824.1"/>
    <property type="molecule type" value="Genomic_DNA"/>
</dbReference>
<evidence type="ECO:0000256" key="1">
    <source>
        <dbReference type="SAM" id="MobiDB-lite"/>
    </source>
</evidence>
<dbReference type="PANTHER" id="PTHR34410">
    <property type="entry name" value="INTRON-ENCODED HOMING ENDONUCLEASE, PUTATIVE-RELATED"/>
    <property type="match status" value="1"/>
</dbReference>
<feature type="region of interest" description="Disordered" evidence="1">
    <location>
        <begin position="338"/>
        <end position="366"/>
    </location>
</feature>
<name>A0AAV7DRF8_ARIFI</name>
<dbReference type="PANTHER" id="PTHR34410:SF2">
    <property type="entry name" value="RRNA INTRON-ENCODED HOMING ENDONUCLEASE"/>
    <property type="match status" value="1"/>
</dbReference>